<dbReference type="PANTHER" id="PTHR21022">
    <property type="entry name" value="PREPHENATE DEHYDRATASE P PROTEIN"/>
    <property type="match status" value="1"/>
</dbReference>
<dbReference type="InterPro" id="IPR045865">
    <property type="entry name" value="ACT-like_dom_sf"/>
</dbReference>
<keyword evidence="4" id="KW-0456">Lyase</keyword>
<evidence type="ECO:0000256" key="5">
    <source>
        <dbReference type="ARBA" id="ARBA00029440"/>
    </source>
</evidence>
<evidence type="ECO:0000256" key="1">
    <source>
        <dbReference type="ARBA" id="ARBA00022605"/>
    </source>
</evidence>
<keyword evidence="2" id="KW-0057">Aromatic amino acid biosynthesis</keyword>
<name>A0A9Q4KV17_9EURY</name>
<dbReference type="PROSITE" id="PS00858">
    <property type="entry name" value="PREPHENATE_DEHYDR_2"/>
    <property type="match status" value="1"/>
</dbReference>
<comment type="pathway">
    <text evidence="5">Amino-acid biosynthesis.</text>
</comment>
<sequence>MILGCLGPEGTFSHEMARALTDDEIFLFPTITDVFRAVTEAKCDGIVPVENSDAGAVGPVMDCLFRAPVFITGEAYLPVVHHFAAAVPADQITAIYAHPQAHDQCLRFTEGLGVPVIHTESNSASAAMATSHPGTGAITTETAACMAGLPLQQRSVQNTRDNTTRFLRISAHRPETRPMTGKCSLIIDPGADRPGLLYELLGVFDRCGLNLTRIESRPSKRAMGNYIFFIDVEIGPGLPEALEAVGELALVKDLGWYGRLEGKK</sequence>
<comment type="caution">
    <text evidence="8">The sequence shown here is derived from an EMBL/GenBank/DDBJ whole genome shotgun (WGS) entry which is preliminary data.</text>
</comment>
<feature type="domain" description="ACT" evidence="7">
    <location>
        <begin position="185"/>
        <end position="259"/>
    </location>
</feature>
<dbReference type="Gene3D" id="3.40.190.10">
    <property type="entry name" value="Periplasmic binding protein-like II"/>
    <property type="match status" value="2"/>
</dbReference>
<evidence type="ECO:0000256" key="2">
    <source>
        <dbReference type="ARBA" id="ARBA00023141"/>
    </source>
</evidence>
<dbReference type="SUPFAM" id="SSF53850">
    <property type="entry name" value="Periplasmic binding protein-like II"/>
    <property type="match status" value="1"/>
</dbReference>
<organism evidence="8 9">
    <name type="scientific">Methanogenium marinum</name>
    <dbReference type="NCBI Taxonomy" id="348610"/>
    <lineage>
        <taxon>Archaea</taxon>
        <taxon>Methanobacteriati</taxon>
        <taxon>Methanobacteriota</taxon>
        <taxon>Stenosarchaea group</taxon>
        <taxon>Methanomicrobia</taxon>
        <taxon>Methanomicrobiales</taxon>
        <taxon>Methanomicrobiaceae</taxon>
        <taxon>Methanogenium</taxon>
    </lineage>
</organism>
<dbReference type="SUPFAM" id="SSF55021">
    <property type="entry name" value="ACT-like"/>
    <property type="match status" value="1"/>
</dbReference>
<dbReference type="EMBL" id="JAKELO010000002">
    <property type="protein sequence ID" value="MDE4907881.1"/>
    <property type="molecule type" value="Genomic_DNA"/>
</dbReference>
<feature type="domain" description="Prephenate dehydratase" evidence="6">
    <location>
        <begin position="2"/>
        <end position="171"/>
    </location>
</feature>
<proteinExistence type="predicted"/>
<protein>
    <submittedName>
        <fullName evidence="8">ACT domain-containing protein</fullName>
    </submittedName>
</protein>
<evidence type="ECO:0000313" key="8">
    <source>
        <dbReference type="EMBL" id="MDE4907881.1"/>
    </source>
</evidence>
<dbReference type="GO" id="GO:0004664">
    <property type="term" value="F:prephenate dehydratase activity"/>
    <property type="evidence" value="ECO:0007669"/>
    <property type="project" value="InterPro"/>
</dbReference>
<evidence type="ECO:0000313" key="9">
    <source>
        <dbReference type="Proteomes" id="UP001143747"/>
    </source>
</evidence>
<dbReference type="PROSITE" id="PS51671">
    <property type="entry name" value="ACT"/>
    <property type="match status" value="1"/>
</dbReference>
<keyword evidence="3" id="KW-0584">Phenylalanine biosynthesis</keyword>
<keyword evidence="9" id="KW-1185">Reference proteome</keyword>
<evidence type="ECO:0000256" key="3">
    <source>
        <dbReference type="ARBA" id="ARBA00023222"/>
    </source>
</evidence>
<dbReference type="InterPro" id="IPR002912">
    <property type="entry name" value="ACT_dom"/>
</dbReference>
<dbReference type="RefSeq" id="WP_274924525.1">
    <property type="nucleotide sequence ID" value="NZ_JAKELO010000002.1"/>
</dbReference>
<evidence type="ECO:0000256" key="4">
    <source>
        <dbReference type="ARBA" id="ARBA00023239"/>
    </source>
</evidence>
<dbReference type="Proteomes" id="UP001143747">
    <property type="component" value="Unassembled WGS sequence"/>
</dbReference>
<dbReference type="Pfam" id="PF00800">
    <property type="entry name" value="PDT"/>
    <property type="match status" value="1"/>
</dbReference>
<dbReference type="Gene3D" id="3.30.70.260">
    <property type="match status" value="1"/>
</dbReference>
<reference evidence="8" key="1">
    <citation type="submission" date="2022-01" db="EMBL/GenBank/DDBJ databases">
        <title>Draft genome of Methanogenium marinum DSM 15558.</title>
        <authorList>
            <person name="Chen S.-C."/>
            <person name="You Y.-T."/>
        </authorList>
    </citation>
    <scope>NUCLEOTIDE SEQUENCE</scope>
    <source>
        <strain evidence="8">DSM 15558</strain>
    </source>
</reference>
<dbReference type="PANTHER" id="PTHR21022:SF19">
    <property type="entry name" value="PREPHENATE DEHYDRATASE-RELATED"/>
    <property type="match status" value="1"/>
</dbReference>
<accession>A0A9Q4KV17</accession>
<dbReference type="PROSITE" id="PS51171">
    <property type="entry name" value="PREPHENATE_DEHYDR_3"/>
    <property type="match status" value="1"/>
</dbReference>
<evidence type="ECO:0000259" key="7">
    <source>
        <dbReference type="PROSITE" id="PS51671"/>
    </source>
</evidence>
<gene>
    <name evidence="8" type="ORF">L0665_04565</name>
</gene>
<dbReference type="GO" id="GO:0005737">
    <property type="term" value="C:cytoplasm"/>
    <property type="evidence" value="ECO:0007669"/>
    <property type="project" value="TreeGrafter"/>
</dbReference>
<dbReference type="Pfam" id="PF01842">
    <property type="entry name" value="ACT"/>
    <property type="match status" value="1"/>
</dbReference>
<dbReference type="CDD" id="cd04905">
    <property type="entry name" value="ACT_CM-PDT"/>
    <property type="match status" value="1"/>
</dbReference>
<dbReference type="InterPro" id="IPR018528">
    <property type="entry name" value="Preph_deHydtase_CS"/>
</dbReference>
<keyword evidence="1" id="KW-0028">Amino-acid biosynthesis</keyword>
<dbReference type="AlphaFoldDB" id="A0A9Q4KV17"/>
<dbReference type="InterPro" id="IPR001086">
    <property type="entry name" value="Preph_deHydtase"/>
</dbReference>
<dbReference type="GO" id="GO:0009094">
    <property type="term" value="P:L-phenylalanine biosynthetic process"/>
    <property type="evidence" value="ECO:0007669"/>
    <property type="project" value="UniProtKB-KW"/>
</dbReference>
<evidence type="ECO:0000259" key="6">
    <source>
        <dbReference type="PROSITE" id="PS51171"/>
    </source>
</evidence>